<name>A0ABS9IWT5_9ACTN</name>
<gene>
    <name evidence="1" type="ORF">L5G33_16355</name>
</gene>
<accession>A0ABS9IWT5</accession>
<comment type="caution">
    <text evidence="1">The sequence shown here is derived from an EMBL/GenBank/DDBJ whole genome shotgun (WGS) entry which is preliminary data.</text>
</comment>
<proteinExistence type="predicted"/>
<evidence type="ECO:0000313" key="2">
    <source>
        <dbReference type="Proteomes" id="UP001200110"/>
    </source>
</evidence>
<keyword evidence="2" id="KW-1185">Reference proteome</keyword>
<protein>
    <recommendedName>
        <fullName evidence="3">DUF222 domain-containing protein</fullName>
    </recommendedName>
</protein>
<sequence length="170" mass="18916">MAVEEETPELALETHTALMRLKLAVAAAIYHGESAAVTWEWWCWTEHLLEHHRRVRTACQTAVGITRVGESVEQGVKDALRKQAREATEHTTAMQRALKWARKQPMPFTASEQGRAGGRRSYREENAKRLCADLVAAGLLAQVTEDVAHCGPVLKYTVTELGRTQDVQGA</sequence>
<dbReference type="EMBL" id="JAKKOR010000012">
    <property type="protein sequence ID" value="MCF8590028.1"/>
    <property type="molecule type" value="Genomic_DNA"/>
</dbReference>
<reference evidence="1 2" key="1">
    <citation type="submission" date="2022-01" db="EMBL/GenBank/DDBJ databases">
        <authorList>
            <person name="Huang Y."/>
        </authorList>
    </citation>
    <scope>NUCLEOTIDE SEQUENCE [LARGE SCALE GENOMIC DNA]</scope>
    <source>
        <strain evidence="1 2">HY366</strain>
    </source>
</reference>
<evidence type="ECO:0008006" key="3">
    <source>
        <dbReference type="Google" id="ProtNLM"/>
    </source>
</evidence>
<dbReference type="RefSeq" id="WP_236999226.1">
    <property type="nucleotide sequence ID" value="NZ_JAKKOR010000012.1"/>
</dbReference>
<organism evidence="1 2">
    <name type="scientific">Gordonia liuliyuniae</name>
    <dbReference type="NCBI Taxonomy" id="2911517"/>
    <lineage>
        <taxon>Bacteria</taxon>
        <taxon>Bacillati</taxon>
        <taxon>Actinomycetota</taxon>
        <taxon>Actinomycetes</taxon>
        <taxon>Mycobacteriales</taxon>
        <taxon>Gordoniaceae</taxon>
        <taxon>Gordonia</taxon>
    </lineage>
</organism>
<dbReference type="Proteomes" id="UP001200110">
    <property type="component" value="Unassembled WGS sequence"/>
</dbReference>
<evidence type="ECO:0000313" key="1">
    <source>
        <dbReference type="EMBL" id="MCF8590028.1"/>
    </source>
</evidence>